<dbReference type="SUPFAM" id="SSF48371">
    <property type="entry name" value="ARM repeat"/>
    <property type="match status" value="1"/>
</dbReference>
<name>A0A7D9GXU4_DEKBR</name>
<dbReference type="GO" id="GO:0000785">
    <property type="term" value="C:chromatin"/>
    <property type="evidence" value="ECO:0007669"/>
    <property type="project" value="TreeGrafter"/>
</dbReference>
<dbReference type="PANTHER" id="PTHR11199:SF0">
    <property type="entry name" value="LD34181P-RELATED"/>
    <property type="match status" value="1"/>
</dbReference>
<dbReference type="GO" id="GO:0003682">
    <property type="term" value="F:chromatin binding"/>
    <property type="evidence" value="ECO:0007669"/>
    <property type="project" value="TreeGrafter"/>
</dbReference>
<dbReference type="AlphaFoldDB" id="A0A7D9GXU4"/>
<proteinExistence type="predicted"/>
<feature type="compositionally biased region" description="Basic residues" evidence="1">
    <location>
        <begin position="72"/>
        <end position="86"/>
    </location>
</feature>
<dbReference type="InterPro" id="IPR013721">
    <property type="entry name" value="STAG"/>
</dbReference>
<dbReference type="InterPro" id="IPR016024">
    <property type="entry name" value="ARM-type_fold"/>
</dbReference>
<dbReference type="InterPro" id="IPR020839">
    <property type="entry name" value="SCD"/>
</dbReference>
<dbReference type="GO" id="GO:0007062">
    <property type="term" value="P:sister chromatid cohesion"/>
    <property type="evidence" value="ECO:0007669"/>
    <property type="project" value="UniProtKB-ARBA"/>
</dbReference>
<evidence type="ECO:0000313" key="2">
    <source>
        <dbReference type="EMBL" id="VUG16563.1"/>
    </source>
</evidence>
<dbReference type="Pfam" id="PF21581">
    <property type="entry name" value="SCD"/>
    <property type="match status" value="1"/>
</dbReference>
<reference evidence="2 3" key="1">
    <citation type="submission" date="2019-07" db="EMBL/GenBank/DDBJ databases">
        <authorList>
            <person name="Friedrich A."/>
            <person name="Schacherer J."/>
        </authorList>
    </citation>
    <scope>NUCLEOTIDE SEQUENCE [LARGE SCALE GENOMIC DNA]</scope>
</reference>
<organism evidence="2 3">
    <name type="scientific">Dekkera bruxellensis</name>
    <name type="common">Brettanomyces custersii</name>
    <dbReference type="NCBI Taxonomy" id="5007"/>
    <lineage>
        <taxon>Eukaryota</taxon>
        <taxon>Fungi</taxon>
        <taxon>Dikarya</taxon>
        <taxon>Ascomycota</taxon>
        <taxon>Saccharomycotina</taxon>
        <taxon>Pichiomycetes</taxon>
        <taxon>Pichiales</taxon>
        <taxon>Pichiaceae</taxon>
        <taxon>Brettanomyces</taxon>
    </lineage>
</organism>
<dbReference type="GO" id="GO:0005634">
    <property type="term" value="C:nucleus"/>
    <property type="evidence" value="ECO:0007669"/>
    <property type="project" value="TreeGrafter"/>
</dbReference>
<evidence type="ECO:0000256" key="1">
    <source>
        <dbReference type="SAM" id="MobiDB-lite"/>
    </source>
</evidence>
<dbReference type="EMBL" id="CABFWN010000001">
    <property type="protein sequence ID" value="VUG16563.1"/>
    <property type="molecule type" value="Genomic_DNA"/>
</dbReference>
<accession>A0A7D9GXU4</accession>
<evidence type="ECO:0000313" key="3">
    <source>
        <dbReference type="Proteomes" id="UP000478008"/>
    </source>
</evidence>
<dbReference type="GO" id="GO:0008278">
    <property type="term" value="C:cohesin complex"/>
    <property type="evidence" value="ECO:0007669"/>
    <property type="project" value="TreeGrafter"/>
</dbReference>
<dbReference type="InterPro" id="IPR011989">
    <property type="entry name" value="ARM-like"/>
</dbReference>
<feature type="region of interest" description="Disordered" evidence="1">
    <location>
        <begin position="1"/>
        <end position="101"/>
    </location>
</feature>
<feature type="compositionally biased region" description="Acidic residues" evidence="1">
    <location>
        <begin position="33"/>
        <end position="42"/>
    </location>
</feature>
<dbReference type="Proteomes" id="UP000478008">
    <property type="component" value="Unassembled WGS sequence"/>
</dbReference>
<feature type="compositionally biased region" description="Basic residues" evidence="1">
    <location>
        <begin position="17"/>
        <end position="29"/>
    </location>
</feature>
<dbReference type="Gene3D" id="1.25.10.10">
    <property type="entry name" value="Leucine-rich Repeat Variant"/>
    <property type="match status" value="1"/>
</dbReference>
<sequence>MTLESPEDDADTSIGSRLRRTNRNIRKRRAVEDSEDESEIISDYEGNNEAGNAVSVDDAADLSSEDEYRPAQNKKRGGRKKRRIARSNHDEQLSNEGLRNVSGNIDEVEDFEENKIFEALSNSAKPVFELATEWIEAFTDQGEESENKKFDAVKDFVNFVLRSCGCVSLVKRHDVIDPDRADQTVTEVQELFLSQKQHEYPLGLGSNASIPEWKGFRARAAEFVEQIVFIASERGILYENDDFIDTIVSWLGSMSTVGERSMRFTATFYSLQLETTLCKIYTQSSTFIARCQRQLTSETKNLERLKSMARKPRNAKQREEAIQHRIEMISDNSLSYTKKRGILEKLVKDVFSTFFVHRYKDTNPQLRKECIANLGIWVKELPELFFKPVYLRYFGWLLTDPKASVRLQVLKSLIPLYQRPNSASALRQFTRHFKETFIGMAVHESDTSVKVSAISLLGEMVKNSFLEDDETRKISSLIFNENEVDEGGERTIKELARFVSAVEQEKYSEFMEVRGSSLKSLKKSISLNLNDMLKFKLLFKVLDEGHQYYLHSGEVDGSEYEKLRQIAEALFIIPRYNMKNESLEFLISYILFDSSSVTEWSGTIRSSLELSPWDTTMILAFIYGITSSFVKQSSTYRIVMSRRFHRNLNDIKDREYYLVKIITSLPKIMSSVSTDVSSLAFASLIFCDLIKGESSGTNTFRETNQESLLVEIALLLLQYYAEADLPFTTLETDSQSYANSEAYPIGLFFQCLTDDYTEINIKIDSMLVGLHETLMSSLDNTKLPEATNTVLKLLLIVQGDLLFDKVSKIFVGDVEKLSKFAKSAVYSEHEDMENKKLFFIAMFDFLCRIITHTLMEVAISSPESLIQTENEQLEMYTERLSKAQVILETLESIIEDGDIDVFYKIAALKRWAEVYSFLQMVNKHCVVRYAAGSEGAEVLKRVFSDPIWGLNLEEKIPGSLEETLVSLFVSIETKYGEASGLLGDLTGDQSDTTETSTEEQNLLRYQLVMAGRALEMLAACDVFNGDVKFRVEKNKDTLGELYKKEIGNAYQEVEKLGKYLDHPTELDDLDANGDDEA</sequence>
<feature type="compositionally biased region" description="Acidic residues" evidence="1">
    <location>
        <begin position="1"/>
        <end position="11"/>
    </location>
</feature>
<dbReference type="Pfam" id="PF08514">
    <property type="entry name" value="STAG"/>
    <property type="match status" value="1"/>
</dbReference>
<dbReference type="InterPro" id="IPR039662">
    <property type="entry name" value="Cohesin_Scc3/SA"/>
</dbReference>
<keyword evidence="3" id="KW-1185">Reference proteome</keyword>
<dbReference type="PROSITE" id="PS51425">
    <property type="entry name" value="SCD"/>
    <property type="match status" value="1"/>
</dbReference>
<gene>
    <name evidence="2" type="ORF">DEBR0S1_19922G</name>
</gene>
<protein>
    <submittedName>
        <fullName evidence="2">DEBR0S1_19922g1_1</fullName>
    </submittedName>
</protein>
<dbReference type="PANTHER" id="PTHR11199">
    <property type="entry name" value="STROMAL ANTIGEN"/>
    <property type="match status" value="1"/>
</dbReference>